<sequence length="92" mass="11316">MIFKVKQLLQILHRDEVVYMENKQIVSYNAQSRGHKTKGNTYKERYVENTCPECQNPRAYKDEWKTRIKYTCLKRACRHQWFEKKEFPEVKE</sequence>
<reference evidence="1 2" key="1">
    <citation type="journal article" date="2008" name="Chem. Biol. Interact.">
        <title>Extending the Bacillus cereus group genomics to putative food-borne pathogens of different toxicity.</title>
        <authorList>
            <person name="Lapidus A."/>
            <person name="Goltsman E."/>
            <person name="Auger S."/>
            <person name="Galleron N."/>
            <person name="Segurens B."/>
            <person name="Dossat C."/>
            <person name="Land M.L."/>
            <person name="Broussolle V."/>
            <person name="Brillard J."/>
            <person name="Guinebretiere M.H."/>
            <person name="Sanchis V."/>
            <person name="Nguen-The C."/>
            <person name="Lereclus D."/>
            <person name="Richardson P."/>
            <person name="Wincker P."/>
            <person name="Weissenbach J."/>
            <person name="Ehrlich S.D."/>
            <person name="Sorokin A."/>
        </authorList>
    </citation>
    <scope>NUCLEOTIDE SEQUENCE [LARGE SCALE GENOMIC DNA]</scope>
    <source>
        <strain evidence="1 2">KBAB4</strain>
        <plasmid evidence="1 2">pBWB401</plasmid>
    </source>
</reference>
<evidence type="ECO:0000313" key="1">
    <source>
        <dbReference type="EMBL" id="ABY46676.1"/>
    </source>
</evidence>
<dbReference type="AlphaFoldDB" id="A9VUV5"/>
<keyword evidence="1" id="KW-0614">Plasmid</keyword>
<dbReference type="Proteomes" id="UP000002154">
    <property type="component" value="Plasmid pBWB401"/>
</dbReference>
<evidence type="ECO:0000313" key="2">
    <source>
        <dbReference type="Proteomes" id="UP000002154"/>
    </source>
</evidence>
<dbReference type="KEGG" id="bwe:BcerKBAB4_5722"/>
<protein>
    <submittedName>
        <fullName evidence="1">Uncharacterized protein</fullName>
    </submittedName>
</protein>
<dbReference type="EMBL" id="CP000904">
    <property type="protein sequence ID" value="ABY46676.1"/>
    <property type="molecule type" value="Genomic_DNA"/>
</dbReference>
<accession>A9VUV5</accession>
<organism evidence="1 2">
    <name type="scientific">Bacillus mycoides (strain KBAB4)</name>
    <name type="common">Bacillus weihenstephanensis</name>
    <dbReference type="NCBI Taxonomy" id="315730"/>
    <lineage>
        <taxon>Bacteria</taxon>
        <taxon>Bacillati</taxon>
        <taxon>Bacillota</taxon>
        <taxon>Bacilli</taxon>
        <taxon>Bacillales</taxon>
        <taxon>Bacillaceae</taxon>
        <taxon>Bacillus</taxon>
        <taxon>Bacillus cereus group</taxon>
    </lineage>
</organism>
<geneLocation type="plasmid" evidence="1 2">
    <name>pBWB401</name>
</geneLocation>
<name>A9VUV5_BACMK</name>
<proteinExistence type="predicted"/>
<gene>
    <name evidence="1" type="ordered locus">BcerKBAB4_5722</name>
</gene>
<dbReference type="HOGENOM" id="CLU_186617_0_0_9"/>